<organism evidence="1 2">
    <name type="scientific">Nepenthes gracilis</name>
    <name type="common">Slender pitcher plant</name>
    <dbReference type="NCBI Taxonomy" id="150966"/>
    <lineage>
        <taxon>Eukaryota</taxon>
        <taxon>Viridiplantae</taxon>
        <taxon>Streptophyta</taxon>
        <taxon>Embryophyta</taxon>
        <taxon>Tracheophyta</taxon>
        <taxon>Spermatophyta</taxon>
        <taxon>Magnoliopsida</taxon>
        <taxon>eudicotyledons</taxon>
        <taxon>Gunneridae</taxon>
        <taxon>Pentapetalae</taxon>
        <taxon>Caryophyllales</taxon>
        <taxon>Nepenthaceae</taxon>
        <taxon>Nepenthes</taxon>
    </lineage>
</organism>
<protein>
    <submittedName>
        <fullName evidence="1">Uncharacterized protein</fullName>
    </submittedName>
</protein>
<proteinExistence type="predicted"/>
<evidence type="ECO:0000313" key="2">
    <source>
        <dbReference type="Proteomes" id="UP001279734"/>
    </source>
</evidence>
<sequence>MVCDVDPWRMKNNKEEKMSIEKRKPTFLEMAMSKMQDLKLAFDKIQDDVVEEGDILIDQSSDQPSSFLPSLKVNFLRVGSYQLLLNCFGKI</sequence>
<keyword evidence="2" id="KW-1185">Reference proteome</keyword>
<comment type="caution">
    <text evidence="1">The sequence shown here is derived from an EMBL/GenBank/DDBJ whole genome shotgun (WGS) entry which is preliminary data.</text>
</comment>
<accession>A0AAD3XS64</accession>
<evidence type="ECO:0000313" key="1">
    <source>
        <dbReference type="EMBL" id="GMH15253.1"/>
    </source>
</evidence>
<dbReference type="Proteomes" id="UP001279734">
    <property type="component" value="Unassembled WGS sequence"/>
</dbReference>
<name>A0AAD3XS64_NEPGR</name>
<dbReference type="AlphaFoldDB" id="A0AAD3XS64"/>
<gene>
    <name evidence="1" type="ORF">Nepgr_017094</name>
</gene>
<dbReference type="EMBL" id="BSYO01000015">
    <property type="protein sequence ID" value="GMH15253.1"/>
    <property type="molecule type" value="Genomic_DNA"/>
</dbReference>
<reference evidence="1" key="1">
    <citation type="submission" date="2023-05" db="EMBL/GenBank/DDBJ databases">
        <title>Nepenthes gracilis genome sequencing.</title>
        <authorList>
            <person name="Fukushima K."/>
        </authorList>
    </citation>
    <scope>NUCLEOTIDE SEQUENCE</scope>
    <source>
        <strain evidence="1">SING2019-196</strain>
    </source>
</reference>